<dbReference type="PANTHER" id="PTHR45804:SF3">
    <property type="entry name" value="HOMEOBOX PROTEIN HOX-A13"/>
    <property type="match status" value="1"/>
</dbReference>
<evidence type="ECO:0000256" key="3">
    <source>
        <dbReference type="ARBA" id="ARBA00022473"/>
    </source>
</evidence>
<keyword evidence="3" id="KW-0217">Developmental protein</keyword>
<reference evidence="12" key="1">
    <citation type="journal article" date="2012" name="Genome Biol. Evol.">
        <title>An independent genome duplication inferred from Hox paralogs in the American paddlefish--a representative basal ray-finned fish and important comparative reference.</title>
        <authorList>
            <person name="Crow K.D."/>
            <person name="Smith C.D."/>
            <person name="Cheng J.F."/>
            <person name="Wagner G.P."/>
            <person name="Amemiya C.T."/>
        </authorList>
    </citation>
    <scope>NUCLEOTIDE SEQUENCE</scope>
</reference>
<dbReference type="Gene3D" id="1.10.10.60">
    <property type="entry name" value="Homeodomain-like"/>
    <property type="match status" value="1"/>
</dbReference>
<evidence type="ECO:0000256" key="5">
    <source>
        <dbReference type="ARBA" id="ARBA00023125"/>
    </source>
</evidence>
<keyword evidence="8 9" id="KW-0539">Nucleus</keyword>
<dbReference type="PROSITE" id="PS00027">
    <property type="entry name" value="HOMEOBOX_1"/>
    <property type="match status" value="1"/>
</dbReference>
<comment type="similarity">
    <text evidence="2">Belongs to the Abd-B homeobox family.</text>
</comment>
<evidence type="ECO:0000256" key="10">
    <source>
        <dbReference type="RuleBase" id="RU000682"/>
    </source>
</evidence>
<evidence type="ECO:0000259" key="11">
    <source>
        <dbReference type="PROSITE" id="PS50071"/>
    </source>
</evidence>
<accession>I7BGB3</accession>
<evidence type="ECO:0000313" key="12">
    <source>
        <dbReference type="EMBL" id="AFO42781.1"/>
    </source>
</evidence>
<evidence type="ECO:0000256" key="2">
    <source>
        <dbReference type="ARBA" id="ARBA00006317"/>
    </source>
</evidence>
<dbReference type="GO" id="GO:0000981">
    <property type="term" value="F:DNA-binding transcription factor activity, RNA polymerase II-specific"/>
    <property type="evidence" value="ECO:0007669"/>
    <property type="project" value="InterPro"/>
</dbReference>
<dbReference type="SUPFAM" id="SSF46689">
    <property type="entry name" value="Homeodomain-like"/>
    <property type="match status" value="1"/>
</dbReference>
<dbReference type="InterPro" id="IPR009057">
    <property type="entry name" value="Homeodomain-like_sf"/>
</dbReference>
<dbReference type="InterPro" id="IPR051003">
    <property type="entry name" value="AP_axis_regulatory_Homeobox"/>
</dbReference>
<evidence type="ECO:0000256" key="4">
    <source>
        <dbReference type="ARBA" id="ARBA00023015"/>
    </source>
</evidence>
<dbReference type="InterPro" id="IPR022067">
    <property type="entry name" value="HoxA13_N"/>
</dbReference>
<evidence type="ECO:0000256" key="6">
    <source>
        <dbReference type="ARBA" id="ARBA00023155"/>
    </source>
</evidence>
<keyword evidence="7" id="KW-0804">Transcription</keyword>
<gene>
    <name evidence="12" type="primary">HoxD13</name>
</gene>
<keyword evidence="6 9" id="KW-0371">Homeobox</keyword>
<dbReference type="GO" id="GO:0005634">
    <property type="term" value="C:nucleus"/>
    <property type="evidence" value="ECO:0007669"/>
    <property type="project" value="UniProtKB-SubCell"/>
</dbReference>
<dbReference type="CDD" id="cd00086">
    <property type="entry name" value="homeodomain"/>
    <property type="match status" value="1"/>
</dbReference>
<dbReference type="Pfam" id="PF12284">
    <property type="entry name" value="HoxA13_N"/>
    <property type="match status" value="1"/>
</dbReference>
<organism evidence="12">
    <name type="scientific">Polyodon spathula</name>
    <name type="common">North American paddlefish</name>
    <name type="synonym">Squalus spathula</name>
    <dbReference type="NCBI Taxonomy" id="7913"/>
    <lineage>
        <taxon>Eukaryota</taxon>
        <taxon>Metazoa</taxon>
        <taxon>Chordata</taxon>
        <taxon>Craniata</taxon>
        <taxon>Vertebrata</taxon>
        <taxon>Euteleostomi</taxon>
        <taxon>Actinopterygii</taxon>
        <taxon>Chondrostei</taxon>
        <taxon>Acipenseriformes</taxon>
        <taxon>Polyodontidae</taxon>
        <taxon>Polyodon</taxon>
    </lineage>
</organism>
<dbReference type="SMART" id="SM00389">
    <property type="entry name" value="HOX"/>
    <property type="match status" value="1"/>
</dbReference>
<sequence length="291" mass="32793">MLQTGVMEGAPGDSSSYQCTSALPSVFGAHSSRIASASTAYSIVNPLNSDHSVKQFPPRAGSAASLNTSIGYGCHFGNSYYGYKMPHGFGVEQNAMKQTAHAPIGKYSIEKYMDISGLSNTAENYNEIPSRTREFTWYPGYTGSYPRIPGYIEVPVSPTRTASSDLRPAALTQMEGYQPWTLPKGWNSPMYCAREQTHTSHHMWKSSLAGEIVFNQPAANVYRRGRKKRVPYTKLQLRELEREYAISKFITKDKKRRISTSTDLSERQVTIWFQNRRVKEKKMDSKHKDFA</sequence>
<feature type="DNA-binding region" description="Homeobox" evidence="9">
    <location>
        <begin position="225"/>
        <end position="284"/>
    </location>
</feature>
<dbReference type="FunFam" id="1.10.10.60:FF:000084">
    <property type="entry name" value="Homeobox protein Hox-D13"/>
    <property type="match status" value="1"/>
</dbReference>
<evidence type="ECO:0000256" key="7">
    <source>
        <dbReference type="ARBA" id="ARBA00023163"/>
    </source>
</evidence>
<dbReference type="PANTHER" id="PTHR45804">
    <property type="entry name" value="SEGMENTATION PROTEIN FUSHI TARAZU-LIKE PROTEIN"/>
    <property type="match status" value="1"/>
</dbReference>
<dbReference type="EMBL" id="JX280946">
    <property type="protein sequence ID" value="AFO42781.1"/>
    <property type="molecule type" value="Genomic_DNA"/>
</dbReference>
<name>I7BGB3_POLSP</name>
<dbReference type="InterPro" id="IPR017970">
    <property type="entry name" value="Homeobox_CS"/>
</dbReference>
<evidence type="ECO:0000256" key="8">
    <source>
        <dbReference type="ARBA" id="ARBA00023242"/>
    </source>
</evidence>
<keyword evidence="4" id="KW-0805">Transcription regulation</keyword>
<keyword evidence="5 9" id="KW-0238">DNA-binding</keyword>
<dbReference type="Pfam" id="PF00046">
    <property type="entry name" value="Homeodomain"/>
    <property type="match status" value="1"/>
</dbReference>
<proteinExistence type="inferred from homology"/>
<comment type="subcellular location">
    <subcellularLocation>
        <location evidence="1 9 10">Nucleus</location>
    </subcellularLocation>
</comment>
<feature type="domain" description="Homeobox" evidence="11">
    <location>
        <begin position="223"/>
        <end position="283"/>
    </location>
</feature>
<dbReference type="GO" id="GO:0003677">
    <property type="term" value="F:DNA binding"/>
    <property type="evidence" value="ECO:0007669"/>
    <property type="project" value="UniProtKB-UniRule"/>
</dbReference>
<dbReference type="AlphaFoldDB" id="I7BGB3"/>
<dbReference type="PROSITE" id="PS50071">
    <property type="entry name" value="HOMEOBOX_2"/>
    <property type="match status" value="1"/>
</dbReference>
<evidence type="ECO:0000256" key="1">
    <source>
        <dbReference type="ARBA" id="ARBA00004123"/>
    </source>
</evidence>
<dbReference type="InterPro" id="IPR001356">
    <property type="entry name" value="HD"/>
</dbReference>
<dbReference type="OrthoDB" id="6159439at2759"/>
<protein>
    <submittedName>
        <fullName evidence="12">HOXD13</fullName>
    </submittedName>
</protein>
<evidence type="ECO:0000256" key="9">
    <source>
        <dbReference type="PROSITE-ProRule" id="PRU00108"/>
    </source>
</evidence>